<sequence>MNTAYRVWDGEKMHYWDDGELSLIISGGEWRLYRNIVGALCPIRIVSSTQKNTSLMWGTGLQDKKGKDIYQKDITEESYVNPLLKENVIDRYVIERRKGIDRMNHVSKKSQLDRFLWYRLDEIEVVGNVYQNPELLEGAE</sequence>
<dbReference type="SUPFAM" id="SSF159006">
    <property type="entry name" value="YopX-like"/>
    <property type="match status" value="1"/>
</dbReference>
<dbReference type="RefSeq" id="WP_103527267.1">
    <property type="nucleotide sequence ID" value="NZ_JARKHX010000004.1"/>
</dbReference>
<proteinExistence type="predicted"/>
<comment type="caution">
    <text evidence="2">The sequence shown here is derived from an EMBL/GenBank/DDBJ whole genome shotgun (WGS) entry which is preliminary data.</text>
</comment>
<dbReference type="Gene3D" id="2.10.70.50">
    <property type="match status" value="1"/>
</dbReference>
<evidence type="ECO:0000313" key="3">
    <source>
        <dbReference type="Proteomes" id="UP001222377"/>
    </source>
</evidence>
<dbReference type="Pfam" id="PF09643">
    <property type="entry name" value="YopX"/>
    <property type="match status" value="1"/>
</dbReference>
<reference evidence="2" key="1">
    <citation type="submission" date="2023-02" db="EMBL/GenBank/DDBJ databases">
        <title>Draft Whole-Genome Sequences of Bacillus Strains of Potential Probiotic for Poultry.</title>
        <authorList>
            <person name="Ma L.M."/>
            <person name="Lopez-Guerra N."/>
            <person name="Zhang G."/>
        </authorList>
    </citation>
    <scope>NUCLEOTIDE SEQUENCE</scope>
    <source>
        <strain evidence="2">OSU1013-24</strain>
    </source>
</reference>
<evidence type="ECO:0000259" key="1">
    <source>
        <dbReference type="Pfam" id="PF09643"/>
    </source>
</evidence>
<name>A0AAP3YGB9_BACAM</name>
<accession>A0AAP3YGB9</accession>
<dbReference type="Proteomes" id="UP001222377">
    <property type="component" value="Unassembled WGS sequence"/>
</dbReference>
<dbReference type="EMBL" id="JARKHX010000004">
    <property type="protein sequence ID" value="MDF4194838.1"/>
    <property type="molecule type" value="Genomic_DNA"/>
</dbReference>
<organism evidence="2 3">
    <name type="scientific">Bacillus amyloliquefaciens</name>
    <name type="common">Bacillus velezensis</name>
    <dbReference type="NCBI Taxonomy" id="1390"/>
    <lineage>
        <taxon>Bacteria</taxon>
        <taxon>Bacillati</taxon>
        <taxon>Bacillota</taxon>
        <taxon>Bacilli</taxon>
        <taxon>Bacillales</taxon>
        <taxon>Bacillaceae</taxon>
        <taxon>Bacillus</taxon>
        <taxon>Bacillus amyloliquefaciens group</taxon>
    </lineage>
</organism>
<gene>
    <name evidence="2" type="ORF">PV946_13850</name>
</gene>
<evidence type="ECO:0000313" key="2">
    <source>
        <dbReference type="EMBL" id="MDF4194838.1"/>
    </source>
</evidence>
<dbReference type="InterPro" id="IPR023385">
    <property type="entry name" value="YopX-like_C"/>
</dbReference>
<protein>
    <submittedName>
        <fullName evidence="2">YopX family protein</fullName>
    </submittedName>
</protein>
<feature type="domain" description="YopX protein" evidence="1">
    <location>
        <begin position="5"/>
        <end position="137"/>
    </location>
</feature>
<dbReference type="InterPro" id="IPR019096">
    <property type="entry name" value="YopX_protein"/>
</dbReference>
<dbReference type="AlphaFoldDB" id="A0AAP3YGB9"/>
<dbReference type="Gene3D" id="2.30.30.290">
    <property type="entry name" value="YopX-like domains"/>
    <property type="match status" value="1"/>
</dbReference>